<evidence type="ECO:0000256" key="2">
    <source>
        <dbReference type="ARBA" id="ARBA00022603"/>
    </source>
</evidence>
<gene>
    <name evidence="4" type="ORF">METZ01_LOCUS312088</name>
</gene>
<dbReference type="GO" id="GO:0032259">
    <property type="term" value="P:methylation"/>
    <property type="evidence" value="ECO:0007669"/>
    <property type="project" value="UniProtKB-KW"/>
</dbReference>
<feature type="non-terminal residue" evidence="4">
    <location>
        <position position="1"/>
    </location>
</feature>
<dbReference type="AlphaFoldDB" id="A0A382NDF1"/>
<organism evidence="4">
    <name type="scientific">marine metagenome</name>
    <dbReference type="NCBI Taxonomy" id="408172"/>
    <lineage>
        <taxon>unclassified sequences</taxon>
        <taxon>metagenomes</taxon>
        <taxon>ecological metagenomes</taxon>
    </lineage>
</organism>
<evidence type="ECO:0000313" key="4">
    <source>
        <dbReference type="EMBL" id="SVC59234.1"/>
    </source>
</evidence>
<sequence>PGTPCIQGPFLPNVDMKTGAPGFGSPESNLALYGSAQMARHYGLPFRSGGNYTASRIPDAQAGYESASTIWPTVQGCTNFILHAAGWLEGGLTSGYEKLILDIETLGALTRFTNGVSLTEEDFAWDAYEEAGPGNHFLGTAHTLRHYRDAFFQPRVFDTDSYEKWKDEGSLTAGQRANAVWKQMLKDYEKPSMEDSVLEELNAFVEQRRAEIQNGTPRSDWKN</sequence>
<accession>A0A382NDF1</accession>
<evidence type="ECO:0000256" key="3">
    <source>
        <dbReference type="ARBA" id="ARBA00022679"/>
    </source>
</evidence>
<keyword evidence="3" id="KW-0808">Transferase</keyword>
<dbReference type="InterPro" id="IPR038601">
    <property type="entry name" value="MttB-like_sf"/>
</dbReference>
<protein>
    <recommendedName>
        <fullName evidence="5">Trimethylamine methyltransferase</fullName>
    </recommendedName>
</protein>
<dbReference type="Gene3D" id="3.20.20.480">
    <property type="entry name" value="Trimethylamine methyltransferase-like"/>
    <property type="match status" value="1"/>
</dbReference>
<dbReference type="EMBL" id="UINC01099738">
    <property type="protein sequence ID" value="SVC59234.1"/>
    <property type="molecule type" value="Genomic_DNA"/>
</dbReference>
<proteinExistence type="inferred from homology"/>
<comment type="similarity">
    <text evidence="1">Belongs to the trimethylamine methyltransferase family.</text>
</comment>
<dbReference type="GO" id="GO:0008168">
    <property type="term" value="F:methyltransferase activity"/>
    <property type="evidence" value="ECO:0007669"/>
    <property type="project" value="UniProtKB-KW"/>
</dbReference>
<dbReference type="Pfam" id="PF06253">
    <property type="entry name" value="MTTB"/>
    <property type="match status" value="1"/>
</dbReference>
<keyword evidence="2" id="KW-0489">Methyltransferase</keyword>
<reference evidence="4" key="1">
    <citation type="submission" date="2018-05" db="EMBL/GenBank/DDBJ databases">
        <authorList>
            <person name="Lanie J.A."/>
            <person name="Ng W.-L."/>
            <person name="Kazmierczak K.M."/>
            <person name="Andrzejewski T.M."/>
            <person name="Davidsen T.M."/>
            <person name="Wayne K.J."/>
            <person name="Tettelin H."/>
            <person name="Glass J.I."/>
            <person name="Rusch D."/>
            <person name="Podicherti R."/>
            <person name="Tsui H.-C.T."/>
            <person name="Winkler M.E."/>
        </authorList>
    </citation>
    <scope>NUCLEOTIDE SEQUENCE</scope>
</reference>
<evidence type="ECO:0000256" key="1">
    <source>
        <dbReference type="ARBA" id="ARBA00007137"/>
    </source>
</evidence>
<name>A0A382NDF1_9ZZZZ</name>
<dbReference type="InterPro" id="IPR010426">
    <property type="entry name" value="MTTB_MeTrfase"/>
</dbReference>
<evidence type="ECO:0008006" key="5">
    <source>
        <dbReference type="Google" id="ProtNLM"/>
    </source>
</evidence>
<dbReference type="GO" id="GO:0015948">
    <property type="term" value="P:methanogenesis"/>
    <property type="evidence" value="ECO:0007669"/>
    <property type="project" value="InterPro"/>
</dbReference>